<gene>
    <name evidence="2" type="ORF">CBW24_09295</name>
</gene>
<proteinExistence type="predicted"/>
<evidence type="ECO:0000313" key="3">
    <source>
        <dbReference type="Proteomes" id="UP000219050"/>
    </source>
</evidence>
<sequence>MGQAPLSPGALAQLVGSRICHDLISPVGAIGNGLELLAMAGGRTMPGGSAELELISDSVVQANARIRFFRVAFGLAGHEQRLGRSELRGILADLYAGGRVRVDWQVEEDRPRATVQIAFLLVLCLESALARGGQITIRAAGDAGWLLRAEGPVLRIDSALWRMLAPDGAPATMDLRAGDVHFALARDRMRDLGLDLHATKDTEGMTLTF</sequence>
<dbReference type="EMBL" id="CP021404">
    <property type="protein sequence ID" value="ATI43379.1"/>
    <property type="molecule type" value="Genomic_DNA"/>
</dbReference>
<evidence type="ECO:0000313" key="2">
    <source>
        <dbReference type="EMBL" id="ATI43379.1"/>
    </source>
</evidence>
<keyword evidence="3" id="KW-1185">Reference proteome</keyword>
<organism evidence="2 3">
    <name type="scientific">Pacificitalea manganoxidans</name>
    <dbReference type="NCBI Taxonomy" id="1411902"/>
    <lineage>
        <taxon>Bacteria</taxon>
        <taxon>Pseudomonadati</taxon>
        <taxon>Pseudomonadota</taxon>
        <taxon>Alphaproteobacteria</taxon>
        <taxon>Rhodobacterales</taxon>
        <taxon>Paracoccaceae</taxon>
        <taxon>Pacificitalea</taxon>
    </lineage>
</organism>
<dbReference type="Gene3D" id="1.10.287.130">
    <property type="match status" value="1"/>
</dbReference>
<name>A0A291M372_9RHOB</name>
<dbReference type="InterPro" id="IPR018762">
    <property type="entry name" value="ChpT_C"/>
</dbReference>
<feature type="domain" description="Histidine phosphotransferase ChpT C-terminal" evidence="1">
    <location>
        <begin position="85"/>
        <end position="203"/>
    </location>
</feature>
<dbReference type="AlphaFoldDB" id="A0A291M372"/>
<dbReference type="OrthoDB" id="9803702at2"/>
<dbReference type="InterPro" id="IPR036890">
    <property type="entry name" value="HATPase_C_sf"/>
</dbReference>
<dbReference type="KEGG" id="cmag:CBW24_09295"/>
<dbReference type="Pfam" id="PF10090">
    <property type="entry name" value="HPTransfase"/>
    <property type="match status" value="1"/>
</dbReference>
<dbReference type="Proteomes" id="UP000219050">
    <property type="component" value="Chromosome"/>
</dbReference>
<evidence type="ECO:0000259" key="1">
    <source>
        <dbReference type="Pfam" id="PF10090"/>
    </source>
</evidence>
<dbReference type="Gene3D" id="3.30.565.10">
    <property type="entry name" value="Histidine kinase-like ATPase, C-terminal domain"/>
    <property type="match status" value="1"/>
</dbReference>
<reference evidence="2 3" key="1">
    <citation type="submission" date="2017-05" db="EMBL/GenBank/DDBJ databases">
        <title>Comparative genomic and metabolic analysis of manganese-oxidizing mechanisms in Celeribater manganoxidans DY25T: its adaption to the environment of polymetallic nodule.</title>
        <authorList>
            <person name="Wang X."/>
        </authorList>
    </citation>
    <scope>NUCLEOTIDE SEQUENCE [LARGE SCALE GENOMIC DNA]</scope>
    <source>
        <strain evidence="2 3">DY25</strain>
    </source>
</reference>
<protein>
    <recommendedName>
        <fullName evidence="1">Histidine phosphotransferase ChpT C-terminal domain-containing protein</fullName>
    </recommendedName>
</protein>
<accession>A0A291M372</accession>